<sequence length="275" mass="31006">MEAAVNLHHDSLCRRKPARPREYLSSSLVGLSSGEMDQHSSSGKRIRKPSLLYEDFESPSLAHTLPQGPPVPPQPPVKDASRPGRMTNQLQFLQRTLMKYLWRHQFAWPFREPVDAYRLSLPDYHKIIKQPMDMGTIKKRLENGFYRSASECIQDFNTMFTNCYIYNKPTDDIVLMAQPLEKIFLQKVAQMPQDEVELPPPAPRSKNSRGRGRKSSSRAQQVPAVSQSAYSPSSSDTGESMLASSPQTVLTKSLPPANIMGLPPTQPTTKVDRKL</sequence>
<feature type="compositionally biased region" description="Polar residues" evidence="8">
    <location>
        <begin position="236"/>
        <end position="251"/>
    </location>
</feature>
<keyword evidence="3" id="KW-0677">Repeat</keyword>
<dbReference type="GeneTree" id="ENSGT00940000153385"/>
<keyword evidence="2" id="KW-0158">Chromosome</keyword>
<dbReference type="AlphaFoldDB" id="A0AAQ4NWQ5"/>
<reference evidence="10 11" key="1">
    <citation type="journal article" date="2021" name="G3 (Bethesda)">
        <title>Improved contiguity of the threespine stickleback genome using long-read sequencing.</title>
        <authorList>
            <person name="Nath S."/>
            <person name="Shaw D.E."/>
            <person name="White M.A."/>
        </authorList>
    </citation>
    <scope>NUCLEOTIDE SEQUENCE [LARGE SCALE GENOMIC DNA]</scope>
    <source>
        <strain evidence="10 11">Lake Benthic</strain>
    </source>
</reference>
<dbReference type="GO" id="GO:0000785">
    <property type="term" value="C:chromatin"/>
    <property type="evidence" value="ECO:0007669"/>
    <property type="project" value="TreeGrafter"/>
</dbReference>
<evidence type="ECO:0000256" key="5">
    <source>
        <dbReference type="ARBA" id="ARBA00040998"/>
    </source>
</evidence>
<dbReference type="SUPFAM" id="SSF47370">
    <property type="entry name" value="Bromodomain"/>
    <property type="match status" value="1"/>
</dbReference>
<feature type="region of interest" description="Disordered" evidence="8">
    <location>
        <begin position="62"/>
        <end position="83"/>
    </location>
</feature>
<dbReference type="Proteomes" id="UP000007635">
    <property type="component" value="Chromosome XX"/>
</dbReference>
<evidence type="ECO:0000313" key="10">
    <source>
        <dbReference type="Ensembl" id="ENSGACP00000031044.1"/>
    </source>
</evidence>
<evidence type="ECO:0000259" key="9">
    <source>
        <dbReference type="PROSITE" id="PS50014"/>
    </source>
</evidence>
<feature type="region of interest" description="Disordered" evidence="8">
    <location>
        <begin position="192"/>
        <end position="275"/>
    </location>
</feature>
<dbReference type="PRINTS" id="PR00503">
    <property type="entry name" value="BROMODOMAIN"/>
</dbReference>
<dbReference type="CDD" id="cd05497">
    <property type="entry name" value="Bromo_Brdt_I_like"/>
    <property type="match status" value="1"/>
</dbReference>
<dbReference type="PROSITE" id="PS50014">
    <property type="entry name" value="BROMODOMAIN_2"/>
    <property type="match status" value="1"/>
</dbReference>
<dbReference type="SMART" id="SM00297">
    <property type="entry name" value="BROMO"/>
    <property type="match status" value="1"/>
</dbReference>
<reference evidence="10" key="3">
    <citation type="submission" date="2025-09" db="UniProtKB">
        <authorList>
            <consortium name="Ensembl"/>
        </authorList>
    </citation>
    <scope>IDENTIFICATION</scope>
</reference>
<keyword evidence="11" id="KW-1185">Reference proteome</keyword>
<evidence type="ECO:0000256" key="1">
    <source>
        <dbReference type="ARBA" id="ARBA00004286"/>
    </source>
</evidence>
<feature type="compositionally biased region" description="Basic residues" evidence="8">
    <location>
        <begin position="206"/>
        <end position="216"/>
    </location>
</feature>
<dbReference type="PANTHER" id="PTHR22880:SF240">
    <property type="entry name" value="BROMODOMAIN-CONTAINING PROTEIN 2"/>
    <property type="match status" value="1"/>
</dbReference>
<accession>A0AAQ4NWQ5</accession>
<dbReference type="InterPro" id="IPR018359">
    <property type="entry name" value="Bromodomain_CS"/>
</dbReference>
<evidence type="ECO:0000256" key="3">
    <source>
        <dbReference type="ARBA" id="ARBA00022737"/>
    </source>
</evidence>
<evidence type="ECO:0000256" key="6">
    <source>
        <dbReference type="ARBA" id="ARBA00046861"/>
    </source>
</evidence>
<dbReference type="InterPro" id="IPR036427">
    <property type="entry name" value="Bromodomain-like_sf"/>
</dbReference>
<evidence type="ECO:0000256" key="7">
    <source>
        <dbReference type="PROSITE-ProRule" id="PRU00035"/>
    </source>
</evidence>
<proteinExistence type="predicted"/>
<dbReference type="PANTHER" id="PTHR22880">
    <property type="entry name" value="FALZ-RELATED BROMODOMAIN-CONTAINING PROTEINS"/>
    <property type="match status" value="1"/>
</dbReference>
<reference evidence="10" key="2">
    <citation type="submission" date="2025-08" db="UniProtKB">
        <authorList>
            <consortium name="Ensembl"/>
        </authorList>
    </citation>
    <scope>IDENTIFICATION</scope>
</reference>
<dbReference type="GO" id="GO:0006355">
    <property type="term" value="P:regulation of DNA-templated transcription"/>
    <property type="evidence" value="ECO:0007669"/>
    <property type="project" value="TreeGrafter"/>
</dbReference>
<dbReference type="InterPro" id="IPR001487">
    <property type="entry name" value="Bromodomain"/>
</dbReference>
<feature type="compositionally biased region" description="Pro residues" evidence="8">
    <location>
        <begin position="67"/>
        <end position="76"/>
    </location>
</feature>
<dbReference type="InterPro" id="IPR043508">
    <property type="entry name" value="Bromo_Brdt_I"/>
</dbReference>
<evidence type="ECO:0000313" key="11">
    <source>
        <dbReference type="Proteomes" id="UP000007635"/>
    </source>
</evidence>
<dbReference type="GO" id="GO:0006338">
    <property type="term" value="P:chromatin remodeling"/>
    <property type="evidence" value="ECO:0007669"/>
    <property type="project" value="TreeGrafter"/>
</dbReference>
<dbReference type="Gene3D" id="1.20.920.10">
    <property type="entry name" value="Bromodomain-like"/>
    <property type="match status" value="1"/>
</dbReference>
<evidence type="ECO:0000256" key="4">
    <source>
        <dbReference type="ARBA" id="ARBA00023117"/>
    </source>
</evidence>
<dbReference type="InterPro" id="IPR050935">
    <property type="entry name" value="Bromo_chromatin_reader"/>
</dbReference>
<comment type="subunit">
    <text evidence="6">Homodimer. Interacts with E2F1. Interacts with (acetylated) STAT3; promoting STAT3 recruitment to chromatin. Interacts with CTCF; promoting BRD2 recruitment to chromatin.</text>
</comment>
<feature type="compositionally biased region" description="Low complexity" evidence="8">
    <location>
        <begin position="222"/>
        <end position="235"/>
    </location>
</feature>
<dbReference type="GO" id="GO:0005634">
    <property type="term" value="C:nucleus"/>
    <property type="evidence" value="ECO:0007669"/>
    <property type="project" value="TreeGrafter"/>
</dbReference>
<dbReference type="Pfam" id="PF00439">
    <property type="entry name" value="Bromodomain"/>
    <property type="match status" value="1"/>
</dbReference>
<protein>
    <recommendedName>
        <fullName evidence="5">Bromodomain-containing protein 2</fullName>
    </recommendedName>
</protein>
<evidence type="ECO:0000256" key="2">
    <source>
        <dbReference type="ARBA" id="ARBA00022454"/>
    </source>
</evidence>
<dbReference type="FunFam" id="1.20.920.10:FF:000002">
    <property type="entry name" value="Bromodomain-containing protein 4"/>
    <property type="match status" value="1"/>
</dbReference>
<keyword evidence="4 7" id="KW-0103">Bromodomain</keyword>
<comment type="subcellular location">
    <subcellularLocation>
        <location evidence="1">Chromosome</location>
    </subcellularLocation>
</comment>
<name>A0AAQ4NWQ5_GASAC</name>
<evidence type="ECO:0000256" key="8">
    <source>
        <dbReference type="SAM" id="MobiDB-lite"/>
    </source>
</evidence>
<dbReference type="Ensembl" id="ENSGACT00000070771.1">
    <property type="protein sequence ID" value="ENSGACP00000031044.1"/>
    <property type="gene ID" value="ENSGACG00000013037.2"/>
</dbReference>
<feature type="region of interest" description="Disordered" evidence="8">
    <location>
        <begin position="29"/>
        <end position="49"/>
    </location>
</feature>
<feature type="domain" description="Bromo" evidence="9">
    <location>
        <begin position="102"/>
        <end position="174"/>
    </location>
</feature>
<dbReference type="PROSITE" id="PS00633">
    <property type="entry name" value="BROMODOMAIN_1"/>
    <property type="match status" value="1"/>
</dbReference>
<organism evidence="10 11">
    <name type="scientific">Gasterosteus aculeatus aculeatus</name>
    <name type="common">three-spined stickleback</name>
    <dbReference type="NCBI Taxonomy" id="481459"/>
    <lineage>
        <taxon>Eukaryota</taxon>
        <taxon>Metazoa</taxon>
        <taxon>Chordata</taxon>
        <taxon>Craniata</taxon>
        <taxon>Vertebrata</taxon>
        <taxon>Euteleostomi</taxon>
        <taxon>Actinopterygii</taxon>
        <taxon>Neopterygii</taxon>
        <taxon>Teleostei</taxon>
        <taxon>Neoteleostei</taxon>
        <taxon>Acanthomorphata</taxon>
        <taxon>Eupercaria</taxon>
        <taxon>Perciformes</taxon>
        <taxon>Cottioidei</taxon>
        <taxon>Gasterosteales</taxon>
        <taxon>Gasterosteidae</taxon>
        <taxon>Gasterosteus</taxon>
    </lineage>
</organism>